<evidence type="ECO:0000256" key="5">
    <source>
        <dbReference type="ARBA" id="ARBA00022771"/>
    </source>
</evidence>
<sequence>MDPFHKTITTTISSVDLSRLAHQTEDGTFQFITMPPRSIEQEYIDHSLLNPDYLGDNALVVDLLQTTNGNAFQTSERQFLTENELVGEVQIHPDLNEVGDSRVKQVLLQYINKAYQNPNQIITSDQVVNIKHVEPEMPPLTPIRNHYNYQRAIPQKDIPFHTIQLLKDKTDEDGRSLKQFDYDDTESNRLAIKKNLPHKKRIVKIISKKGVDNKTLLNPNTRDNACSTKYTCELCGFQISDQLSFFSHLKLHYEPPGATIEEQAIDSEIVQTDEISLPVLKLENLSNEITEHDSSTIDDDDVDNCEFESSVEFHTGNILHANDKSSIIENANDEFSDTEDMLEGIRSVVDKVQQSVDNDLISISENTKDWFDSHESLTPSFESETRDNAVRKQNDDLYGNISTTGIISMNEMSGDQVVIYESQLTQSSILQNELDKTTKDEVDVKPMLTLREMRENYVEEREEDDVESKKSKGRKKIYVCKVCEKVCNSRNALHYHFLSHSGERPHVCEECGKRFYSISALKVHRRVHTLEKPFSCDYCGRAFRQWGDLSYHITSIHTEDKSHTCEFCGKGFKRRYSLVIHRRIHTNERNYKCEFCNKAFRASSYLQDHRKIHTGEKNHKCPTCGKLFRVRGDLKRHLKIHLRLIEKEQAQTCKNEVAIVENVVILEDACNNAAGYKIKYNKPSDDDNLKPSEIYGDVANGDIFNESLLSEVTATVTNNNVEHTNLLSTRKRKLTKTKQRKGVMQENMHGDLSTTVLQMPATVESPENLISSIPVDINKIMQKEDKGDASIVSVAEQYEIYLLGA</sequence>
<evidence type="ECO:0000256" key="6">
    <source>
        <dbReference type="ARBA" id="ARBA00022833"/>
    </source>
</evidence>
<evidence type="ECO:0000256" key="7">
    <source>
        <dbReference type="ARBA" id="ARBA00023015"/>
    </source>
</evidence>
<dbReference type="GO" id="GO:0008270">
    <property type="term" value="F:zinc ion binding"/>
    <property type="evidence" value="ECO:0007669"/>
    <property type="project" value="UniProtKB-KW"/>
</dbReference>
<dbReference type="Proteomes" id="UP001151699">
    <property type="component" value="Chromosome A"/>
</dbReference>
<dbReference type="Pfam" id="PF00096">
    <property type="entry name" value="zf-C2H2"/>
    <property type="match status" value="5"/>
</dbReference>
<dbReference type="GO" id="GO:0005634">
    <property type="term" value="C:nucleus"/>
    <property type="evidence" value="ECO:0007669"/>
    <property type="project" value="UniProtKB-SubCell"/>
</dbReference>
<feature type="domain" description="C2H2-type" evidence="12">
    <location>
        <begin position="506"/>
        <end position="533"/>
    </location>
</feature>
<dbReference type="PROSITE" id="PS00028">
    <property type="entry name" value="ZINC_FINGER_C2H2_1"/>
    <property type="match status" value="7"/>
</dbReference>
<dbReference type="InterPro" id="IPR013087">
    <property type="entry name" value="Znf_C2H2_type"/>
</dbReference>
<dbReference type="SMART" id="SM00355">
    <property type="entry name" value="ZnF_C2H2"/>
    <property type="match status" value="7"/>
</dbReference>
<keyword evidence="3" id="KW-0479">Metal-binding</keyword>
<protein>
    <submittedName>
        <fullName evidence="13">Zinc finger protein</fullName>
    </submittedName>
</protein>
<dbReference type="FunFam" id="3.30.160.60:FF:000512">
    <property type="entry name" value="zinc finger protein 197 isoform X1"/>
    <property type="match status" value="1"/>
</dbReference>
<name>A0A9Q0S7Q4_9DIPT</name>
<evidence type="ECO:0000256" key="1">
    <source>
        <dbReference type="ARBA" id="ARBA00004123"/>
    </source>
</evidence>
<dbReference type="FunFam" id="3.30.160.60:FF:000634">
    <property type="entry name" value="Zinc finger X-chromosomal protein"/>
    <property type="match status" value="1"/>
</dbReference>
<dbReference type="GO" id="GO:0000785">
    <property type="term" value="C:chromatin"/>
    <property type="evidence" value="ECO:0007669"/>
    <property type="project" value="UniProtKB-ARBA"/>
</dbReference>
<evidence type="ECO:0000256" key="11">
    <source>
        <dbReference type="PROSITE-ProRule" id="PRU00042"/>
    </source>
</evidence>
<comment type="subcellular location">
    <subcellularLocation>
        <location evidence="1">Nucleus</location>
    </subcellularLocation>
</comment>
<evidence type="ECO:0000256" key="8">
    <source>
        <dbReference type="ARBA" id="ARBA00023125"/>
    </source>
</evidence>
<keyword evidence="10" id="KW-0539">Nucleus</keyword>
<comment type="caution">
    <text evidence="13">The sequence shown here is derived from an EMBL/GenBank/DDBJ whole genome shotgun (WGS) entry which is preliminary data.</text>
</comment>
<feature type="domain" description="C2H2-type" evidence="12">
    <location>
        <begin position="534"/>
        <end position="562"/>
    </location>
</feature>
<feature type="domain" description="C2H2-type" evidence="12">
    <location>
        <begin position="591"/>
        <end position="618"/>
    </location>
</feature>
<organism evidence="13 14">
    <name type="scientific">Pseudolycoriella hygida</name>
    <dbReference type="NCBI Taxonomy" id="35572"/>
    <lineage>
        <taxon>Eukaryota</taxon>
        <taxon>Metazoa</taxon>
        <taxon>Ecdysozoa</taxon>
        <taxon>Arthropoda</taxon>
        <taxon>Hexapoda</taxon>
        <taxon>Insecta</taxon>
        <taxon>Pterygota</taxon>
        <taxon>Neoptera</taxon>
        <taxon>Endopterygota</taxon>
        <taxon>Diptera</taxon>
        <taxon>Nematocera</taxon>
        <taxon>Sciaroidea</taxon>
        <taxon>Sciaridae</taxon>
        <taxon>Pseudolycoriella</taxon>
    </lineage>
</organism>
<dbReference type="AlphaFoldDB" id="A0A9Q0S7Q4"/>
<dbReference type="PROSITE" id="PS50157">
    <property type="entry name" value="ZINC_FINGER_C2H2_2"/>
    <property type="match status" value="6"/>
</dbReference>
<dbReference type="PANTHER" id="PTHR24394">
    <property type="entry name" value="ZINC FINGER PROTEIN"/>
    <property type="match status" value="1"/>
</dbReference>
<dbReference type="FunFam" id="3.30.160.60:FF:000075">
    <property type="entry name" value="Putative zinc finger protein 536"/>
    <property type="match status" value="1"/>
</dbReference>
<keyword evidence="4" id="KW-0677">Repeat</keyword>
<evidence type="ECO:0000256" key="9">
    <source>
        <dbReference type="ARBA" id="ARBA00023163"/>
    </source>
</evidence>
<evidence type="ECO:0000313" key="14">
    <source>
        <dbReference type="Proteomes" id="UP001151699"/>
    </source>
</evidence>
<dbReference type="Gene3D" id="3.30.160.60">
    <property type="entry name" value="Classic Zinc Finger"/>
    <property type="match status" value="6"/>
</dbReference>
<dbReference type="SUPFAM" id="SSF57667">
    <property type="entry name" value="beta-beta-alpha zinc fingers"/>
    <property type="match status" value="3"/>
</dbReference>
<feature type="domain" description="C2H2-type" evidence="12">
    <location>
        <begin position="478"/>
        <end position="505"/>
    </location>
</feature>
<evidence type="ECO:0000256" key="2">
    <source>
        <dbReference type="ARBA" id="ARBA00006991"/>
    </source>
</evidence>
<accession>A0A9Q0S7Q4</accession>
<keyword evidence="6" id="KW-0862">Zinc</keyword>
<comment type="similarity">
    <text evidence="2">Belongs to the krueppel C2H2-type zinc-finger protein family.</text>
</comment>
<reference evidence="13" key="1">
    <citation type="submission" date="2022-07" db="EMBL/GenBank/DDBJ databases">
        <authorList>
            <person name="Trinca V."/>
            <person name="Uliana J.V.C."/>
            <person name="Torres T.T."/>
            <person name="Ward R.J."/>
            <person name="Monesi N."/>
        </authorList>
    </citation>
    <scope>NUCLEOTIDE SEQUENCE</scope>
    <source>
        <strain evidence="13">HSMRA1968</strain>
        <tissue evidence="13">Whole embryos</tissue>
    </source>
</reference>
<keyword evidence="7" id="KW-0805">Transcription regulation</keyword>
<keyword evidence="14" id="KW-1185">Reference proteome</keyword>
<feature type="domain" description="C2H2-type" evidence="12">
    <location>
        <begin position="619"/>
        <end position="641"/>
    </location>
</feature>
<evidence type="ECO:0000313" key="13">
    <source>
        <dbReference type="EMBL" id="KAJ6646375.1"/>
    </source>
</evidence>
<proteinExistence type="inferred from homology"/>
<dbReference type="GO" id="GO:0040029">
    <property type="term" value="P:epigenetic regulation of gene expression"/>
    <property type="evidence" value="ECO:0007669"/>
    <property type="project" value="UniProtKB-ARBA"/>
</dbReference>
<keyword evidence="8" id="KW-0238">DNA-binding</keyword>
<dbReference type="EMBL" id="WJQU01000001">
    <property type="protein sequence ID" value="KAJ6646375.1"/>
    <property type="molecule type" value="Genomic_DNA"/>
</dbReference>
<dbReference type="OrthoDB" id="6077919at2759"/>
<dbReference type="GO" id="GO:0003682">
    <property type="term" value="F:chromatin binding"/>
    <property type="evidence" value="ECO:0007669"/>
    <property type="project" value="UniProtKB-ARBA"/>
</dbReference>
<feature type="domain" description="C2H2-type" evidence="12">
    <location>
        <begin position="563"/>
        <end position="590"/>
    </location>
</feature>
<dbReference type="GO" id="GO:0043565">
    <property type="term" value="F:sequence-specific DNA binding"/>
    <property type="evidence" value="ECO:0007669"/>
    <property type="project" value="UniProtKB-ARBA"/>
</dbReference>
<evidence type="ECO:0000256" key="3">
    <source>
        <dbReference type="ARBA" id="ARBA00022723"/>
    </source>
</evidence>
<dbReference type="InterPro" id="IPR036236">
    <property type="entry name" value="Znf_C2H2_sf"/>
</dbReference>
<evidence type="ECO:0000259" key="12">
    <source>
        <dbReference type="PROSITE" id="PS50157"/>
    </source>
</evidence>
<dbReference type="PANTHER" id="PTHR24394:SF44">
    <property type="entry name" value="ZINC FINGER PROTEIN 271-LIKE"/>
    <property type="match status" value="1"/>
</dbReference>
<evidence type="ECO:0000256" key="10">
    <source>
        <dbReference type="ARBA" id="ARBA00023242"/>
    </source>
</evidence>
<dbReference type="FunFam" id="3.30.160.60:FF:000060">
    <property type="entry name" value="zinc finger protein 436"/>
    <property type="match status" value="1"/>
</dbReference>
<evidence type="ECO:0000256" key="4">
    <source>
        <dbReference type="ARBA" id="ARBA00022737"/>
    </source>
</evidence>
<keyword evidence="9" id="KW-0804">Transcription</keyword>
<dbReference type="GO" id="GO:0000981">
    <property type="term" value="F:DNA-binding transcription factor activity, RNA polymerase II-specific"/>
    <property type="evidence" value="ECO:0007669"/>
    <property type="project" value="TreeGrafter"/>
</dbReference>
<dbReference type="Pfam" id="PF12874">
    <property type="entry name" value="zf-met"/>
    <property type="match status" value="1"/>
</dbReference>
<gene>
    <name evidence="13" type="primary">ZNF732</name>
    <name evidence="13" type="ORF">Bhyg_01586</name>
</gene>
<dbReference type="FunFam" id="3.30.160.60:FF:000690">
    <property type="entry name" value="Zinc finger protein 354C"/>
    <property type="match status" value="1"/>
</dbReference>
<keyword evidence="5 11" id="KW-0863">Zinc-finger</keyword>